<proteinExistence type="predicted"/>
<dbReference type="InParanoid" id="K1R778"/>
<accession>K1R778</accession>
<dbReference type="AlphaFoldDB" id="K1R778"/>
<evidence type="ECO:0000256" key="1">
    <source>
        <dbReference type="SAM" id="MobiDB-lite"/>
    </source>
</evidence>
<protein>
    <submittedName>
        <fullName evidence="2">Uncharacterized protein</fullName>
    </submittedName>
</protein>
<feature type="region of interest" description="Disordered" evidence="1">
    <location>
        <begin position="18"/>
        <end position="42"/>
    </location>
</feature>
<sequence>MNKINAVDLRFDKHALETDVGSPSQRRKVSNPATIAPLARSRNATNRSVDAMISRRCLYGDPKSHL</sequence>
<dbReference type="EMBL" id="JH817210">
    <property type="protein sequence ID" value="EKC29861.1"/>
    <property type="molecule type" value="Genomic_DNA"/>
</dbReference>
<evidence type="ECO:0000313" key="2">
    <source>
        <dbReference type="EMBL" id="EKC29861.1"/>
    </source>
</evidence>
<gene>
    <name evidence="2" type="ORF">CGI_10026195</name>
</gene>
<name>K1R778_MAGGI</name>
<organism evidence="2">
    <name type="scientific">Magallana gigas</name>
    <name type="common">Pacific oyster</name>
    <name type="synonym">Crassostrea gigas</name>
    <dbReference type="NCBI Taxonomy" id="29159"/>
    <lineage>
        <taxon>Eukaryota</taxon>
        <taxon>Metazoa</taxon>
        <taxon>Spiralia</taxon>
        <taxon>Lophotrochozoa</taxon>
        <taxon>Mollusca</taxon>
        <taxon>Bivalvia</taxon>
        <taxon>Autobranchia</taxon>
        <taxon>Pteriomorphia</taxon>
        <taxon>Ostreida</taxon>
        <taxon>Ostreoidea</taxon>
        <taxon>Ostreidae</taxon>
        <taxon>Magallana</taxon>
    </lineage>
</organism>
<dbReference type="HOGENOM" id="CLU_2833662_0_0_1"/>
<reference evidence="2" key="1">
    <citation type="journal article" date="2012" name="Nature">
        <title>The oyster genome reveals stress adaptation and complexity of shell formation.</title>
        <authorList>
            <person name="Zhang G."/>
            <person name="Fang X."/>
            <person name="Guo X."/>
            <person name="Li L."/>
            <person name="Luo R."/>
            <person name="Xu F."/>
            <person name="Yang P."/>
            <person name="Zhang L."/>
            <person name="Wang X."/>
            <person name="Qi H."/>
            <person name="Xiong Z."/>
            <person name="Que H."/>
            <person name="Xie Y."/>
            <person name="Holland P.W."/>
            <person name="Paps J."/>
            <person name="Zhu Y."/>
            <person name="Wu F."/>
            <person name="Chen Y."/>
            <person name="Wang J."/>
            <person name="Peng C."/>
            <person name="Meng J."/>
            <person name="Yang L."/>
            <person name="Liu J."/>
            <person name="Wen B."/>
            <person name="Zhang N."/>
            <person name="Huang Z."/>
            <person name="Zhu Q."/>
            <person name="Feng Y."/>
            <person name="Mount A."/>
            <person name="Hedgecock D."/>
            <person name="Xu Z."/>
            <person name="Liu Y."/>
            <person name="Domazet-Loso T."/>
            <person name="Du Y."/>
            <person name="Sun X."/>
            <person name="Zhang S."/>
            <person name="Liu B."/>
            <person name="Cheng P."/>
            <person name="Jiang X."/>
            <person name="Li J."/>
            <person name="Fan D."/>
            <person name="Wang W."/>
            <person name="Fu W."/>
            <person name="Wang T."/>
            <person name="Wang B."/>
            <person name="Zhang J."/>
            <person name="Peng Z."/>
            <person name="Li Y."/>
            <person name="Li N."/>
            <person name="Wang J."/>
            <person name="Chen M."/>
            <person name="He Y."/>
            <person name="Tan F."/>
            <person name="Song X."/>
            <person name="Zheng Q."/>
            <person name="Huang R."/>
            <person name="Yang H."/>
            <person name="Du X."/>
            <person name="Chen L."/>
            <person name="Yang M."/>
            <person name="Gaffney P.M."/>
            <person name="Wang S."/>
            <person name="Luo L."/>
            <person name="She Z."/>
            <person name="Ming Y."/>
            <person name="Huang W."/>
            <person name="Zhang S."/>
            <person name="Huang B."/>
            <person name="Zhang Y."/>
            <person name="Qu T."/>
            <person name="Ni P."/>
            <person name="Miao G."/>
            <person name="Wang J."/>
            <person name="Wang Q."/>
            <person name="Steinberg C.E."/>
            <person name="Wang H."/>
            <person name="Li N."/>
            <person name="Qian L."/>
            <person name="Zhang G."/>
            <person name="Li Y."/>
            <person name="Yang H."/>
            <person name="Liu X."/>
            <person name="Wang J."/>
            <person name="Yin Y."/>
            <person name="Wang J."/>
        </authorList>
    </citation>
    <scope>NUCLEOTIDE SEQUENCE [LARGE SCALE GENOMIC DNA]</scope>
    <source>
        <strain evidence="2">05x7-T-G4-1.051#20</strain>
    </source>
</reference>